<proteinExistence type="predicted"/>
<dbReference type="EMBL" id="CAJVPV010009045">
    <property type="protein sequence ID" value="CAG8637683.1"/>
    <property type="molecule type" value="Genomic_DNA"/>
</dbReference>
<accession>A0A9N9DIP6</accession>
<sequence>MSSKLYQGIFIPYSGRPEEVELNIESGSIQRKLNCKLTDYVTLWAKDYKLCLFCDDVGVKKDLSVNPLATRLACSLFGNTTYHLPVLGNTLLLDDEKNLTFKDLSTLLNAPTDIPHTEEIANCLIADLFQVKVPYEISFKKEFRTIHIVCREVSGKENMSQLPFPHMCYLGEDMESLLIENTYWNYIVVQVKNIDCIKMTESKRSLDPFRVFIDEKLSVFQDESIINNKKISNILSMLLVSAEEVDYSEHGYKNDITTNLVEKINEIRNKFDKSSLKKLNY</sequence>
<reference evidence="1" key="1">
    <citation type="submission" date="2021-06" db="EMBL/GenBank/DDBJ databases">
        <authorList>
            <person name="Kallberg Y."/>
            <person name="Tangrot J."/>
            <person name="Rosling A."/>
        </authorList>
    </citation>
    <scope>NUCLEOTIDE SEQUENCE</scope>
    <source>
        <strain evidence="1">CL551</strain>
    </source>
</reference>
<comment type="caution">
    <text evidence="1">The sequence shown here is derived from an EMBL/GenBank/DDBJ whole genome shotgun (WGS) entry which is preliminary data.</text>
</comment>
<dbReference type="Proteomes" id="UP000789342">
    <property type="component" value="Unassembled WGS sequence"/>
</dbReference>
<name>A0A9N9DIP6_9GLOM</name>
<organism evidence="1 2">
    <name type="scientific">Acaulospora morrowiae</name>
    <dbReference type="NCBI Taxonomy" id="94023"/>
    <lineage>
        <taxon>Eukaryota</taxon>
        <taxon>Fungi</taxon>
        <taxon>Fungi incertae sedis</taxon>
        <taxon>Mucoromycota</taxon>
        <taxon>Glomeromycotina</taxon>
        <taxon>Glomeromycetes</taxon>
        <taxon>Diversisporales</taxon>
        <taxon>Acaulosporaceae</taxon>
        <taxon>Acaulospora</taxon>
    </lineage>
</organism>
<gene>
    <name evidence="1" type="ORF">AMORRO_LOCUS9376</name>
</gene>
<dbReference type="AlphaFoldDB" id="A0A9N9DIP6"/>
<evidence type="ECO:0000313" key="2">
    <source>
        <dbReference type="Proteomes" id="UP000789342"/>
    </source>
</evidence>
<dbReference type="OrthoDB" id="2349656at2759"/>
<keyword evidence="2" id="KW-1185">Reference proteome</keyword>
<protein>
    <submittedName>
        <fullName evidence="1">18479_t:CDS:1</fullName>
    </submittedName>
</protein>
<evidence type="ECO:0000313" key="1">
    <source>
        <dbReference type="EMBL" id="CAG8637683.1"/>
    </source>
</evidence>